<evidence type="ECO:0000256" key="5">
    <source>
        <dbReference type="ARBA" id="ARBA00023242"/>
    </source>
</evidence>
<keyword evidence="8" id="KW-1185">Reference proteome</keyword>
<comment type="subcellular location">
    <subcellularLocation>
        <location evidence="1">Nucleus</location>
    </subcellularLocation>
</comment>
<dbReference type="RefSeq" id="XP_060283696.1">
    <property type="nucleotide sequence ID" value="XM_060431495.1"/>
</dbReference>
<evidence type="ECO:0000259" key="6">
    <source>
        <dbReference type="PROSITE" id="PS00463"/>
    </source>
</evidence>
<dbReference type="InterPro" id="IPR051089">
    <property type="entry name" value="prtT"/>
</dbReference>
<keyword evidence="4" id="KW-0804">Transcription</keyword>
<gene>
    <name evidence="7" type="ORF">QBC33DRAFT_586854</name>
</gene>
<protein>
    <recommendedName>
        <fullName evidence="6">Zn(2)-C6 fungal-type domain-containing protein</fullName>
    </recommendedName>
</protein>
<accession>A0AAJ0BZN8</accession>
<dbReference type="GO" id="GO:0008270">
    <property type="term" value="F:zinc ion binding"/>
    <property type="evidence" value="ECO:0007669"/>
    <property type="project" value="InterPro"/>
</dbReference>
<dbReference type="PANTHER" id="PTHR31845:SF10">
    <property type="entry name" value="ZN(II)2CYS6 TRANSCRIPTION FACTOR (EUROFUNG)"/>
    <property type="match status" value="1"/>
</dbReference>
<dbReference type="PROSITE" id="PS00463">
    <property type="entry name" value="ZN2_CY6_FUNGAL_1"/>
    <property type="match status" value="1"/>
</dbReference>
<keyword evidence="2" id="KW-0805">Transcription regulation</keyword>
<dbReference type="PANTHER" id="PTHR31845">
    <property type="entry name" value="FINGER DOMAIN PROTEIN, PUTATIVE-RELATED"/>
    <property type="match status" value="1"/>
</dbReference>
<dbReference type="InterPro" id="IPR036864">
    <property type="entry name" value="Zn2-C6_fun-type_DNA-bd_sf"/>
</dbReference>
<evidence type="ECO:0000256" key="4">
    <source>
        <dbReference type="ARBA" id="ARBA00023163"/>
    </source>
</evidence>
<dbReference type="GO" id="GO:0000981">
    <property type="term" value="F:DNA-binding transcription factor activity, RNA polymerase II-specific"/>
    <property type="evidence" value="ECO:0007669"/>
    <property type="project" value="InterPro"/>
</dbReference>
<evidence type="ECO:0000313" key="7">
    <source>
        <dbReference type="EMBL" id="KAK1767483.1"/>
    </source>
</evidence>
<comment type="caution">
    <text evidence="7">The sequence shown here is derived from an EMBL/GenBank/DDBJ whole genome shotgun (WGS) entry which is preliminary data.</text>
</comment>
<dbReference type="Proteomes" id="UP001244011">
    <property type="component" value="Unassembled WGS sequence"/>
</dbReference>
<dbReference type="CDD" id="cd00067">
    <property type="entry name" value="GAL4"/>
    <property type="match status" value="1"/>
</dbReference>
<evidence type="ECO:0000256" key="3">
    <source>
        <dbReference type="ARBA" id="ARBA00023125"/>
    </source>
</evidence>
<dbReference type="CDD" id="cd12148">
    <property type="entry name" value="fungal_TF_MHR"/>
    <property type="match status" value="1"/>
</dbReference>
<reference evidence="7" key="1">
    <citation type="submission" date="2023-06" db="EMBL/GenBank/DDBJ databases">
        <title>Genome-scale phylogeny and comparative genomics of the fungal order Sordariales.</title>
        <authorList>
            <consortium name="Lawrence Berkeley National Laboratory"/>
            <person name="Hensen N."/>
            <person name="Bonometti L."/>
            <person name="Westerberg I."/>
            <person name="Brannstrom I.O."/>
            <person name="Guillou S."/>
            <person name="Cros-Aarteil S."/>
            <person name="Calhoun S."/>
            <person name="Haridas S."/>
            <person name="Kuo A."/>
            <person name="Mondo S."/>
            <person name="Pangilinan J."/>
            <person name="Riley R."/>
            <person name="Labutti K."/>
            <person name="Andreopoulos B."/>
            <person name="Lipzen A."/>
            <person name="Chen C."/>
            <person name="Yanf M."/>
            <person name="Daum C."/>
            <person name="Ng V."/>
            <person name="Clum A."/>
            <person name="Steindorff A."/>
            <person name="Ohm R."/>
            <person name="Martin F."/>
            <person name="Silar P."/>
            <person name="Natvig D."/>
            <person name="Lalanne C."/>
            <person name="Gautier V."/>
            <person name="Ament-Velasquez S.L."/>
            <person name="Kruys A."/>
            <person name="Hutchinson M.I."/>
            <person name="Powell A.J."/>
            <person name="Barry K."/>
            <person name="Miller A.N."/>
            <person name="Grigoriev I.V."/>
            <person name="Debuchy R."/>
            <person name="Gladieux P."/>
            <person name="Thoren M.H."/>
            <person name="Johannesson H."/>
        </authorList>
    </citation>
    <scope>NUCLEOTIDE SEQUENCE</scope>
    <source>
        <strain evidence="7">8032-3</strain>
    </source>
</reference>
<dbReference type="AlphaFoldDB" id="A0AAJ0BZN8"/>
<dbReference type="EMBL" id="MU839008">
    <property type="protein sequence ID" value="KAK1767483.1"/>
    <property type="molecule type" value="Genomic_DNA"/>
</dbReference>
<dbReference type="InterPro" id="IPR001138">
    <property type="entry name" value="Zn2Cys6_DnaBD"/>
</dbReference>
<feature type="domain" description="Zn(2)-C6 fungal-type" evidence="6">
    <location>
        <begin position="15"/>
        <end position="47"/>
    </location>
</feature>
<dbReference type="Gene3D" id="4.10.240.10">
    <property type="entry name" value="Zn(2)-C6 fungal-type DNA-binding domain"/>
    <property type="match status" value="1"/>
</dbReference>
<dbReference type="GO" id="GO:0000976">
    <property type="term" value="F:transcription cis-regulatory region binding"/>
    <property type="evidence" value="ECO:0007669"/>
    <property type="project" value="TreeGrafter"/>
</dbReference>
<evidence type="ECO:0000256" key="2">
    <source>
        <dbReference type="ARBA" id="ARBA00023015"/>
    </source>
</evidence>
<evidence type="ECO:0000313" key="8">
    <source>
        <dbReference type="Proteomes" id="UP001244011"/>
    </source>
</evidence>
<organism evidence="7 8">
    <name type="scientific">Phialemonium atrogriseum</name>
    <dbReference type="NCBI Taxonomy" id="1093897"/>
    <lineage>
        <taxon>Eukaryota</taxon>
        <taxon>Fungi</taxon>
        <taxon>Dikarya</taxon>
        <taxon>Ascomycota</taxon>
        <taxon>Pezizomycotina</taxon>
        <taxon>Sordariomycetes</taxon>
        <taxon>Sordariomycetidae</taxon>
        <taxon>Cephalothecales</taxon>
        <taxon>Cephalothecaceae</taxon>
        <taxon>Phialemonium</taxon>
    </lineage>
</organism>
<dbReference type="GO" id="GO:0005634">
    <property type="term" value="C:nucleus"/>
    <property type="evidence" value="ECO:0007669"/>
    <property type="project" value="UniProtKB-SubCell"/>
</dbReference>
<name>A0AAJ0BZN8_9PEZI</name>
<evidence type="ECO:0000256" key="1">
    <source>
        <dbReference type="ARBA" id="ARBA00004123"/>
    </source>
</evidence>
<dbReference type="GeneID" id="85314682"/>
<keyword evidence="3" id="KW-0238">DNA-binding</keyword>
<sequence length="603" mass="64373">MSSPATSVQAESRRACVNCADAKVKCVPRETGVVASCERCHRLNKVCGVRPRQARRRARKRGHVALAQKVDEIVALLAGRPGPVCGVSGSVTPAPGAAPPEVPRTLQTLLIDDAEAEALLRHFRQDQAPYSPFVEVAEDTTAASLRAEKPLLFLAIMMAASHDNTARQETFSRAAISLVADQLLVQGRKNLALLQGMLVLLNWYHTQIFVNPQITNLLHLSTALTTDLGLNQAPTPAETYTLSSGIRKAIYGLGMNSQERTLEERRAYAGCFYLASIFSTSFNIRTEMPWTTELDESCRILSCSGKDSDLRLVTFVRLQHTISQISQMQREITANGGLSAPLTVYITPFEESLTQLWDDSPETLRQNAHVQITHHAALMHLYKTSCLPPSPSPSPPPPRPADPATFVSLNRARHRCLASALACLDVLLGVPPERFYHNSVALFIQVGYAMITLGVLARCSPSPWGEDGGGGGGGGLPALLERVALHLDRSSAVVGDGGAEGDSRNARLVQWAAWLRMCIRRLEAEEGVVGDGAAGAGWGAVTPGEGVTGGGGDVAPGFLDTDGLGMDWAALADDISGLGLFGFADDALMGDFLAGESDVVPGG</sequence>
<keyword evidence="5" id="KW-0539">Nucleus</keyword>
<proteinExistence type="predicted"/>